<evidence type="ECO:0000313" key="4">
    <source>
        <dbReference type="Proteomes" id="UP000284651"/>
    </source>
</evidence>
<dbReference type="AlphaFoldDB" id="A0A412ITC2"/>
<dbReference type="EMBL" id="QSAT01000070">
    <property type="protein sequence ID" value="RGW71772.1"/>
    <property type="molecule type" value="Genomic_DNA"/>
</dbReference>
<dbReference type="Proteomes" id="UP000284651">
    <property type="component" value="Unassembled WGS sequence"/>
</dbReference>
<sequence>MSWLDKIAKKRLEELEAHPELNSDKFAEKMSTLYFAIVLLIVAILILLFWYDTEHFEIWIFPGR</sequence>
<dbReference type="RefSeq" id="WP_118114224.1">
    <property type="nucleotide sequence ID" value="NZ_JAQDGG010000037.1"/>
</dbReference>
<proteinExistence type="predicted"/>
<evidence type="ECO:0000256" key="1">
    <source>
        <dbReference type="SAM" id="Phobius"/>
    </source>
</evidence>
<keyword evidence="1" id="KW-0472">Membrane</keyword>
<evidence type="ECO:0000313" key="2">
    <source>
        <dbReference type="EMBL" id="RGS43314.1"/>
    </source>
</evidence>
<evidence type="ECO:0000313" key="5">
    <source>
        <dbReference type="Proteomes" id="UP000285274"/>
    </source>
</evidence>
<dbReference type="Proteomes" id="UP000285274">
    <property type="component" value="Unassembled WGS sequence"/>
</dbReference>
<evidence type="ECO:0000313" key="3">
    <source>
        <dbReference type="EMBL" id="RGW71772.1"/>
    </source>
</evidence>
<protein>
    <submittedName>
        <fullName evidence="2">Uncharacterized protein</fullName>
    </submittedName>
</protein>
<name>A0A412ITC2_9FIRM</name>
<gene>
    <name evidence="3" type="ORF">DWV56_12310</name>
    <name evidence="2" type="ORF">DWX92_12215</name>
</gene>
<keyword evidence="1" id="KW-0812">Transmembrane</keyword>
<comment type="caution">
    <text evidence="2">The sequence shown here is derived from an EMBL/GenBank/DDBJ whole genome shotgun (WGS) entry which is preliminary data.</text>
</comment>
<feature type="transmembrane region" description="Helical" evidence="1">
    <location>
        <begin position="33"/>
        <end position="51"/>
    </location>
</feature>
<reference evidence="4 5" key="1">
    <citation type="submission" date="2018-08" db="EMBL/GenBank/DDBJ databases">
        <title>A genome reference for cultivated species of the human gut microbiota.</title>
        <authorList>
            <person name="Zou Y."/>
            <person name="Xue W."/>
            <person name="Luo G."/>
        </authorList>
    </citation>
    <scope>NUCLEOTIDE SEQUENCE [LARGE SCALE GENOMIC DNA]</scope>
    <source>
        <strain evidence="3 4">AF10-31</strain>
        <strain evidence="2 5">AF22-10AC</strain>
    </source>
</reference>
<dbReference type="EMBL" id="QRVM01000108">
    <property type="protein sequence ID" value="RGS43314.1"/>
    <property type="molecule type" value="Genomic_DNA"/>
</dbReference>
<keyword evidence="1" id="KW-1133">Transmembrane helix</keyword>
<organism evidence="2 5">
    <name type="scientific">Holdemanella biformis</name>
    <dbReference type="NCBI Taxonomy" id="1735"/>
    <lineage>
        <taxon>Bacteria</taxon>
        <taxon>Bacillati</taxon>
        <taxon>Bacillota</taxon>
        <taxon>Erysipelotrichia</taxon>
        <taxon>Erysipelotrichales</taxon>
        <taxon>Erysipelotrichaceae</taxon>
        <taxon>Holdemanella</taxon>
    </lineage>
</organism>
<accession>A0A412ITC2</accession>